<dbReference type="InterPro" id="IPR016047">
    <property type="entry name" value="M23ase_b-sheet_dom"/>
</dbReference>
<sequence>MAGTNAAAVLLWTSVALARWPRVSAASSREIQQTLNGLRQQAQLAAQRQEADGLLLELAAEGEALSDEFLANAQQEAALRQEILDAQAAYEAALSAEEAARLAQQNQNNVAGGSGAAVTPGTSGFVAPVDGPHVITSSFSVREHPLFGYTKMHPAIDLTKNQGWPIYAIAAGTVTTAAYSEANGYYVSLAHGSGYTSIYCHMTKYIVSVGDSVSQGQVIGYVGSTGWSTGPHLHFELHQNGTALNPAEYLPLS</sequence>
<dbReference type="InterPro" id="IPR011055">
    <property type="entry name" value="Dup_hybrid_motif"/>
</dbReference>
<feature type="domain" description="M23ase beta-sheet core" evidence="1">
    <location>
        <begin position="152"/>
        <end position="246"/>
    </location>
</feature>
<dbReference type="GO" id="GO:0004222">
    <property type="term" value="F:metalloendopeptidase activity"/>
    <property type="evidence" value="ECO:0007669"/>
    <property type="project" value="TreeGrafter"/>
</dbReference>
<accession>A0A9D1CPD2</accession>
<dbReference type="InterPro" id="IPR050570">
    <property type="entry name" value="Cell_wall_metabolism_enzyme"/>
</dbReference>
<dbReference type="Gene3D" id="2.70.70.10">
    <property type="entry name" value="Glucose Permease (Domain IIA)"/>
    <property type="match status" value="1"/>
</dbReference>
<reference evidence="2" key="2">
    <citation type="journal article" date="2021" name="PeerJ">
        <title>Extensive microbial diversity within the chicken gut microbiome revealed by metagenomics and culture.</title>
        <authorList>
            <person name="Gilroy R."/>
            <person name="Ravi A."/>
            <person name="Getino M."/>
            <person name="Pursley I."/>
            <person name="Horton D.L."/>
            <person name="Alikhan N.F."/>
            <person name="Baker D."/>
            <person name="Gharbi K."/>
            <person name="Hall N."/>
            <person name="Watson M."/>
            <person name="Adriaenssens E.M."/>
            <person name="Foster-Nyarko E."/>
            <person name="Jarju S."/>
            <person name="Secka A."/>
            <person name="Antonio M."/>
            <person name="Oren A."/>
            <person name="Chaudhuri R.R."/>
            <person name="La Ragione R."/>
            <person name="Hildebrand F."/>
            <person name="Pallen M.J."/>
        </authorList>
    </citation>
    <scope>NUCLEOTIDE SEQUENCE</scope>
    <source>
        <strain evidence="2">ChiSjej2B20-13462</strain>
    </source>
</reference>
<gene>
    <name evidence="2" type="ORF">IAA67_03100</name>
</gene>
<dbReference type="CDD" id="cd12797">
    <property type="entry name" value="M23_peptidase"/>
    <property type="match status" value="1"/>
</dbReference>
<dbReference type="SUPFAM" id="SSF51261">
    <property type="entry name" value="Duplicated hybrid motif"/>
    <property type="match status" value="1"/>
</dbReference>
<dbReference type="PANTHER" id="PTHR21666">
    <property type="entry name" value="PEPTIDASE-RELATED"/>
    <property type="match status" value="1"/>
</dbReference>
<name>A0A9D1CPD2_9FIRM</name>
<evidence type="ECO:0000313" key="3">
    <source>
        <dbReference type="Proteomes" id="UP000886874"/>
    </source>
</evidence>
<dbReference type="Proteomes" id="UP000886874">
    <property type="component" value="Unassembled WGS sequence"/>
</dbReference>
<dbReference type="EMBL" id="DVFN01000049">
    <property type="protein sequence ID" value="HIQ69304.1"/>
    <property type="molecule type" value="Genomic_DNA"/>
</dbReference>
<dbReference type="Pfam" id="PF01551">
    <property type="entry name" value="Peptidase_M23"/>
    <property type="match status" value="1"/>
</dbReference>
<dbReference type="AlphaFoldDB" id="A0A9D1CPD2"/>
<comment type="caution">
    <text evidence="2">The sequence shown here is derived from an EMBL/GenBank/DDBJ whole genome shotgun (WGS) entry which is preliminary data.</text>
</comment>
<evidence type="ECO:0000259" key="1">
    <source>
        <dbReference type="Pfam" id="PF01551"/>
    </source>
</evidence>
<evidence type="ECO:0000313" key="2">
    <source>
        <dbReference type="EMBL" id="HIQ69304.1"/>
    </source>
</evidence>
<protein>
    <submittedName>
        <fullName evidence="2">M23 family metallopeptidase</fullName>
    </submittedName>
</protein>
<proteinExistence type="predicted"/>
<dbReference type="PANTHER" id="PTHR21666:SF270">
    <property type="entry name" value="MUREIN HYDROLASE ACTIVATOR ENVC"/>
    <property type="match status" value="1"/>
</dbReference>
<organism evidence="2 3">
    <name type="scientific">Candidatus Avoscillospira stercorigallinarum</name>
    <dbReference type="NCBI Taxonomy" id="2840708"/>
    <lineage>
        <taxon>Bacteria</taxon>
        <taxon>Bacillati</taxon>
        <taxon>Bacillota</taxon>
        <taxon>Clostridia</taxon>
        <taxon>Eubacteriales</taxon>
        <taxon>Oscillospiraceae</taxon>
        <taxon>Oscillospiraceae incertae sedis</taxon>
        <taxon>Candidatus Avoscillospira</taxon>
    </lineage>
</organism>
<reference evidence="2" key="1">
    <citation type="submission" date="2020-10" db="EMBL/GenBank/DDBJ databases">
        <authorList>
            <person name="Gilroy R."/>
        </authorList>
    </citation>
    <scope>NUCLEOTIDE SEQUENCE</scope>
    <source>
        <strain evidence="2">ChiSjej2B20-13462</strain>
    </source>
</reference>